<sequence length="310" mass="34735">MQRRHRGEPEPSHTALAIRILGSGGAFRTPRPACGCRVCTEAREKGVPYARSGPGVFVHGPDLLIDTSEDIYLQLDRARLGQVYGGLYSHWHPDHTMGRRVWETLNADPRGTPPRHRRSEVYVPTGVLEDFERYGLMGHFDFLARRFIDLIPMQPEQPYAINGYTVTAIPLAMERAYAFLFEAPGPGSDSLRVLVAMDETRGWRPPPAVRGVHLAVIPVGIFEFDPFTGERRMPPDHPLLREEATFDETLSLVAELRARRTVLTHIEEPDQLGYDDLRRLERQEVLRTLPATFAFDGCVVDAAGTATTGA</sequence>
<dbReference type="RefSeq" id="WP_324670432.1">
    <property type="nucleotide sequence ID" value="NZ_CP141614.1"/>
</dbReference>
<evidence type="ECO:0000313" key="3">
    <source>
        <dbReference type="Proteomes" id="UP001333102"/>
    </source>
</evidence>
<evidence type="ECO:0000259" key="1">
    <source>
        <dbReference type="Pfam" id="PF12706"/>
    </source>
</evidence>
<dbReference type="Gene3D" id="3.60.15.10">
    <property type="entry name" value="Ribonuclease Z/Hydroxyacylglutathione hydrolase-like"/>
    <property type="match status" value="1"/>
</dbReference>
<dbReference type="EMBL" id="CP141614">
    <property type="protein sequence ID" value="WRP15996.1"/>
    <property type="molecule type" value="Genomic_DNA"/>
</dbReference>
<dbReference type="InterPro" id="IPR036866">
    <property type="entry name" value="RibonucZ/Hydroxyglut_hydro"/>
</dbReference>
<name>A0ABZ1BTM8_9FIRM</name>
<dbReference type="SUPFAM" id="SSF56281">
    <property type="entry name" value="Metallo-hydrolase/oxidoreductase"/>
    <property type="match status" value="1"/>
</dbReference>
<evidence type="ECO:0000313" key="2">
    <source>
        <dbReference type="EMBL" id="WRP15996.1"/>
    </source>
</evidence>
<dbReference type="InterPro" id="IPR001279">
    <property type="entry name" value="Metallo-B-lactamas"/>
</dbReference>
<feature type="domain" description="Metallo-beta-lactamase" evidence="1">
    <location>
        <begin position="63"/>
        <end position="266"/>
    </location>
</feature>
<protein>
    <submittedName>
        <fullName evidence="2">MBL fold metallo-hydrolase</fullName>
    </submittedName>
</protein>
<dbReference type="Pfam" id="PF12706">
    <property type="entry name" value="Lactamase_B_2"/>
    <property type="match status" value="1"/>
</dbReference>
<proteinExistence type="predicted"/>
<gene>
    <name evidence="2" type="ORF">VLY81_13840</name>
</gene>
<reference evidence="3" key="1">
    <citation type="submission" date="2023-12" db="EMBL/GenBank/DDBJ databases">
        <title>Novel isolates from deep terrestrial aquifers shed light on the physiology and ecology of the class Limnochordia.</title>
        <authorList>
            <person name="Karnachuk O.V."/>
            <person name="Lukina A.P."/>
            <person name="Avakyan M.R."/>
            <person name="Kadnikov V."/>
            <person name="Begmatov S."/>
            <person name="Beletsky A.V."/>
            <person name="Mardanov A.V."/>
            <person name="Ravin N.V."/>
        </authorList>
    </citation>
    <scope>NUCLEOTIDE SEQUENCE [LARGE SCALE GENOMIC DNA]</scope>
    <source>
        <strain evidence="3">LN</strain>
    </source>
</reference>
<keyword evidence="3" id="KW-1185">Reference proteome</keyword>
<organism evidence="2 3">
    <name type="scientific">Geochorda subterranea</name>
    <dbReference type="NCBI Taxonomy" id="3109564"/>
    <lineage>
        <taxon>Bacteria</taxon>
        <taxon>Bacillati</taxon>
        <taxon>Bacillota</taxon>
        <taxon>Limnochordia</taxon>
        <taxon>Limnochordales</taxon>
        <taxon>Geochordaceae</taxon>
        <taxon>Geochorda</taxon>
    </lineage>
</organism>
<dbReference type="Proteomes" id="UP001333102">
    <property type="component" value="Chromosome"/>
</dbReference>
<accession>A0ABZ1BTM8</accession>